<dbReference type="Pfam" id="PF02136">
    <property type="entry name" value="NTF2"/>
    <property type="match status" value="1"/>
</dbReference>
<keyword evidence="4" id="KW-1185">Reference proteome</keyword>
<dbReference type="PROSITE" id="PS50177">
    <property type="entry name" value="NTF2_DOMAIN"/>
    <property type="match status" value="1"/>
</dbReference>
<accession>A0A9J6CBE7</accession>
<dbReference type="InterPro" id="IPR045875">
    <property type="entry name" value="NTF2"/>
</dbReference>
<reference evidence="3" key="1">
    <citation type="submission" date="2021-03" db="EMBL/GenBank/DDBJ databases">
        <title>Chromosome level genome of the anhydrobiotic midge Polypedilum vanderplanki.</title>
        <authorList>
            <person name="Yoshida Y."/>
            <person name="Kikawada T."/>
            <person name="Gusev O."/>
        </authorList>
    </citation>
    <scope>NUCLEOTIDE SEQUENCE</scope>
    <source>
        <strain evidence="3">NIAS01</strain>
        <tissue evidence="3">Whole body or cell culture</tissue>
    </source>
</reference>
<proteinExistence type="predicted"/>
<dbReference type="OrthoDB" id="6507044at2759"/>
<protein>
    <recommendedName>
        <fullName evidence="2">NTF2 domain-containing protein</fullName>
    </recommendedName>
</protein>
<dbReference type="InterPro" id="IPR018222">
    <property type="entry name" value="Nuclear_transport_factor_2_euk"/>
</dbReference>
<dbReference type="Gene3D" id="3.10.450.50">
    <property type="match status" value="1"/>
</dbReference>
<feature type="chain" id="PRO_5039900328" description="NTF2 domain-containing protein" evidence="1">
    <location>
        <begin position="18"/>
        <end position="217"/>
    </location>
</feature>
<sequence>MLFNLLLFVLSPTLISCDRNTNYNQSGNVFIQQYYQQLDNTYLRPNLKNLYDITDSTFSYNGEIFYGSNNIMTRIQQIPKIFNRTLIVVDHQPKLDEGIITNIFGKIQIDNGTILTIFFSEMFLLQWRGFFYIQHQYLRIHSKTSTVNNDSIWQNCSINKRLNFFFTSKIKIIPTATYQSGQRAPLVGTDHRHWLPFNLLNQVKFNKIYGYKLLTIG</sequence>
<dbReference type="GO" id="GO:0006913">
    <property type="term" value="P:nucleocytoplasmic transport"/>
    <property type="evidence" value="ECO:0007669"/>
    <property type="project" value="InterPro"/>
</dbReference>
<dbReference type="Proteomes" id="UP001107558">
    <property type="component" value="Chromosome 2"/>
</dbReference>
<dbReference type="SUPFAM" id="SSF54427">
    <property type="entry name" value="NTF2-like"/>
    <property type="match status" value="1"/>
</dbReference>
<dbReference type="InterPro" id="IPR032710">
    <property type="entry name" value="NTF2-like_dom_sf"/>
</dbReference>
<evidence type="ECO:0000313" key="3">
    <source>
        <dbReference type="EMBL" id="KAG5679192.1"/>
    </source>
</evidence>
<dbReference type="PANTHER" id="PTHR12612">
    <property type="entry name" value="NUCLEAR TRANSPORT FACTOR 2"/>
    <property type="match status" value="1"/>
</dbReference>
<gene>
    <name evidence="3" type="ORF">PVAND_008779</name>
</gene>
<dbReference type="EMBL" id="JADBJN010000002">
    <property type="protein sequence ID" value="KAG5679192.1"/>
    <property type="molecule type" value="Genomic_DNA"/>
</dbReference>
<comment type="caution">
    <text evidence="3">The sequence shown here is derived from an EMBL/GenBank/DDBJ whole genome shotgun (WGS) entry which is preliminary data.</text>
</comment>
<evidence type="ECO:0000259" key="2">
    <source>
        <dbReference type="PROSITE" id="PS50177"/>
    </source>
</evidence>
<dbReference type="InterPro" id="IPR002075">
    <property type="entry name" value="NTF2_dom"/>
</dbReference>
<name>A0A9J6CBE7_POLVA</name>
<feature type="signal peptide" evidence="1">
    <location>
        <begin position="1"/>
        <end position="17"/>
    </location>
</feature>
<evidence type="ECO:0000313" key="4">
    <source>
        <dbReference type="Proteomes" id="UP001107558"/>
    </source>
</evidence>
<keyword evidence="1" id="KW-0732">Signal</keyword>
<feature type="domain" description="NTF2" evidence="2">
    <location>
        <begin position="26"/>
        <end position="140"/>
    </location>
</feature>
<evidence type="ECO:0000256" key="1">
    <source>
        <dbReference type="SAM" id="SignalP"/>
    </source>
</evidence>
<organism evidence="3 4">
    <name type="scientific">Polypedilum vanderplanki</name>
    <name type="common">Sleeping chironomid midge</name>
    <dbReference type="NCBI Taxonomy" id="319348"/>
    <lineage>
        <taxon>Eukaryota</taxon>
        <taxon>Metazoa</taxon>
        <taxon>Ecdysozoa</taxon>
        <taxon>Arthropoda</taxon>
        <taxon>Hexapoda</taxon>
        <taxon>Insecta</taxon>
        <taxon>Pterygota</taxon>
        <taxon>Neoptera</taxon>
        <taxon>Endopterygota</taxon>
        <taxon>Diptera</taxon>
        <taxon>Nematocera</taxon>
        <taxon>Chironomoidea</taxon>
        <taxon>Chironomidae</taxon>
        <taxon>Chironominae</taxon>
        <taxon>Polypedilum</taxon>
        <taxon>Polypedilum</taxon>
    </lineage>
</organism>
<dbReference type="AlphaFoldDB" id="A0A9J6CBE7"/>